<dbReference type="PANTHER" id="PTHR48016:SF32">
    <property type="entry name" value="MITOGEN-ACTIVATED PROTEIN KINASE KINASE KINASE 4"/>
    <property type="match status" value="1"/>
</dbReference>
<dbReference type="InterPro" id="IPR008271">
    <property type="entry name" value="Ser/Thr_kinase_AS"/>
</dbReference>
<keyword evidence="6 7" id="KW-0067">ATP-binding</keyword>
<evidence type="ECO:0000313" key="10">
    <source>
        <dbReference type="EMBL" id="WFD45085.1"/>
    </source>
</evidence>
<feature type="compositionally biased region" description="Low complexity" evidence="8">
    <location>
        <begin position="1407"/>
        <end position="1420"/>
    </location>
</feature>
<keyword evidence="5 10" id="KW-0418">Kinase</keyword>
<dbReference type="InterPro" id="IPR017441">
    <property type="entry name" value="Protein_kinase_ATP_BS"/>
</dbReference>
<dbReference type="Pfam" id="PF00069">
    <property type="entry name" value="Pkinase"/>
    <property type="match status" value="1"/>
</dbReference>
<sequence>MDSTRARHAKMGDAGGVNTSRLGGPSQNPGDRLDRSSYFGRIRPSRSKPVETPLQLSTPQAEQGLLDHMAFDDDPSKRVEWQMMLRSVLESEVLSSETKRISSADTSVRAPNELMNEIWLKLRAARYGNDQGRNNSDMDRKVLQEVQMNVVPKLIQEIIQAREFPGQDAKSLSQSHVSASEALQQGNQSVPYEMPNSSDDRQAVMQEVQQLLNRVDIAESLFPSQRQMLAEYPAWGSVAVQQKLSALYAWYNVTRSLQAQAVVLTKWTGSLTGPGGIVNVTGHFGTSNRPGPTSGTNSENWNKSNPSGQPMTDSKADTLVEDIFRESNLQQTFERRTLHALNQMVLKAKEAMARYHSLFYAMRLPSFEPDVLPLIRFPMWLAEGALRQRLEYADKLKEPSVLLVDSLSDDLRTAIALACRLKEQYSETTVSDPERGWDLPLETEETFNATVCSALLFFFRLLHFRLKSVTFFKEVDLLEPEWDFLCSAVRVIPGGDAIVAHKTAYMVNRLFVRIIAYFQRELQAPSTELAGQAASNPKASSSQSPSKTQAPSSGGRLTEGKVAMNIPEMVRWVHTVFNTERVRNRKLIGFARKVRARLENAAEYDLRSLKPPLDNTTNTASVGTPVAQHDLHSFLQTLLQADYFLVYTTSFEERGIYVLAEPTLHDQPQTIQELMFTCIRGIRPFRSAHTHDDDLQPDTPPTRARHRTRFSPHYLLLLSPREPFLWTGRVMTLPMPWVNVNMKEQRMRLVADGTRDKLQYCKNHLQWQFVEASARPNDFSAPPPSSTFPLTTVYEQMAHLGRIQHELKLMNKGAYVLTDTVLQAVPAIRRHIGTIRQPILDEVQDAGNAERQAERRAERAMCDELVQTCFSIAVDQGARALAYLESQRLRSQISATLAQLAIEWISFICDDCVLTEHKTFRWAVAALENAMQMTRSERIFLLSENEFTMLKSKVSACVALLISHFDILGARSTAAQAEEQQKRFERDKLLHARNIEKEIVEHPDDLVEKESLRRLQSLALHDNLYQERLNDRRAVGRVLDDTRLEDRNLQLLASKGVQIRWQQGRFIGGGTFGTVYLAVNLDTGGLMAVKEIRFQELSTTPSLYKQIHDEMNVMEMLRHPNIVEYYGIEVHRDKVYIFEEYCQGGSLAQLLEHGRIEDEIVLQVYTLQMLDGLMYLHSQGVVHRDIKPENILLDHMGVIKFVDFGAAKVLSASSRTVQRSGKPHGPLLGNGYGPGIDAAGHSLQGTPMYMSPEVIKGNYEGPQGAMDIWSLGCVVLECATGSRPWSHLDNEWAIMFHIGMAQQHPPLPDESQLSKLGIDFIEKCLTINPQTRPSAVEMRSHPWIHGLVDELEVNGELDVLESNASEAAEQLAEAYVDEQPTQPASPPLAPVRPIHPERFRQEHYANAAAAMRASRQSCAAHESADQSAGSDQEHRDTSPAETDSTPPTSATTAYSAQSPIVPGHPDHRHPGYEAIIADQQYRREEEQTKAMLEPDTNYL</sequence>
<feature type="compositionally biased region" description="Polar residues" evidence="8">
    <location>
        <begin position="17"/>
        <end position="29"/>
    </location>
</feature>
<evidence type="ECO:0000256" key="4">
    <source>
        <dbReference type="ARBA" id="ARBA00022741"/>
    </source>
</evidence>
<evidence type="ECO:0000256" key="6">
    <source>
        <dbReference type="ARBA" id="ARBA00022840"/>
    </source>
</evidence>
<proteinExistence type="inferred from homology"/>
<comment type="similarity">
    <text evidence="1">Belongs to the protein kinase superfamily. STE Ser/Thr protein kinase family. MAP kinase kinase kinase subfamily.</text>
</comment>
<feature type="region of interest" description="Disordered" evidence="8">
    <location>
        <begin position="529"/>
        <end position="558"/>
    </location>
</feature>
<dbReference type="GO" id="GO:0038066">
    <property type="term" value="P:p38MAPK cascade"/>
    <property type="evidence" value="ECO:0007669"/>
    <property type="project" value="TreeGrafter"/>
</dbReference>
<feature type="region of interest" description="Disordered" evidence="8">
    <location>
        <begin position="1407"/>
        <end position="1499"/>
    </location>
</feature>
<dbReference type="SMART" id="SM00220">
    <property type="entry name" value="S_TKc"/>
    <property type="match status" value="1"/>
</dbReference>
<feature type="binding site" evidence="7">
    <location>
        <position position="1090"/>
    </location>
    <ligand>
        <name>ATP</name>
        <dbReference type="ChEBI" id="CHEBI:30616"/>
    </ligand>
</feature>
<keyword evidence="4 7" id="KW-0547">Nucleotide-binding</keyword>
<protein>
    <submittedName>
        <fullName evidence="10">Mitogen-activated protein kinase kinase kinase</fullName>
        <ecNumber evidence="10">2.7.11.25</ecNumber>
    </submittedName>
</protein>
<feature type="region of interest" description="Disordered" evidence="8">
    <location>
        <begin position="282"/>
        <end position="314"/>
    </location>
</feature>
<dbReference type="CDD" id="cd06626">
    <property type="entry name" value="STKc_MEKK4"/>
    <property type="match status" value="1"/>
</dbReference>
<evidence type="ECO:0000259" key="9">
    <source>
        <dbReference type="PROSITE" id="PS50011"/>
    </source>
</evidence>
<dbReference type="GO" id="GO:0005524">
    <property type="term" value="F:ATP binding"/>
    <property type="evidence" value="ECO:0007669"/>
    <property type="project" value="UniProtKB-UniRule"/>
</dbReference>
<feature type="compositionally biased region" description="Low complexity" evidence="8">
    <location>
        <begin position="1439"/>
        <end position="1459"/>
    </location>
</feature>
<keyword evidence="2" id="KW-0723">Serine/threonine-protein kinase</keyword>
<evidence type="ECO:0000256" key="5">
    <source>
        <dbReference type="ARBA" id="ARBA00022777"/>
    </source>
</evidence>
<dbReference type="InterPro" id="IPR050538">
    <property type="entry name" value="MAP_kinase_kinase_kinase"/>
</dbReference>
<accession>A0AAF0FA36</accession>
<evidence type="ECO:0000256" key="7">
    <source>
        <dbReference type="PROSITE-ProRule" id="PRU10141"/>
    </source>
</evidence>
<dbReference type="SUPFAM" id="SSF56112">
    <property type="entry name" value="Protein kinase-like (PK-like)"/>
    <property type="match status" value="1"/>
</dbReference>
<keyword evidence="3 10" id="KW-0808">Transferase</keyword>
<dbReference type="Gene3D" id="1.10.510.10">
    <property type="entry name" value="Transferase(Phosphotransferase) domain 1"/>
    <property type="match status" value="1"/>
</dbReference>
<evidence type="ECO:0000256" key="8">
    <source>
        <dbReference type="SAM" id="MobiDB-lite"/>
    </source>
</evidence>
<keyword evidence="11" id="KW-1185">Reference proteome</keyword>
<dbReference type="InterPro" id="IPR011009">
    <property type="entry name" value="Kinase-like_dom_sf"/>
</dbReference>
<dbReference type="EMBL" id="CP118381">
    <property type="protein sequence ID" value="WFD45085.1"/>
    <property type="molecule type" value="Genomic_DNA"/>
</dbReference>
<feature type="domain" description="Protein kinase" evidence="9">
    <location>
        <begin position="1061"/>
        <end position="1344"/>
    </location>
</feature>
<evidence type="ECO:0000313" key="11">
    <source>
        <dbReference type="Proteomes" id="UP001214628"/>
    </source>
</evidence>
<feature type="region of interest" description="Disordered" evidence="8">
    <location>
        <begin position="1"/>
        <end position="54"/>
    </location>
</feature>
<name>A0AAF0FA36_9BASI</name>
<evidence type="ECO:0000256" key="1">
    <source>
        <dbReference type="ARBA" id="ARBA00006529"/>
    </source>
</evidence>
<dbReference type="PANTHER" id="PTHR48016">
    <property type="entry name" value="MAP KINASE KINASE KINASE SSK2-RELATED-RELATED"/>
    <property type="match status" value="1"/>
</dbReference>
<dbReference type="PROSITE" id="PS00107">
    <property type="entry name" value="PROTEIN_KINASE_ATP"/>
    <property type="match status" value="1"/>
</dbReference>
<evidence type="ECO:0000256" key="3">
    <source>
        <dbReference type="ARBA" id="ARBA00022679"/>
    </source>
</evidence>
<feature type="compositionally biased region" description="Polar residues" evidence="8">
    <location>
        <begin position="284"/>
        <end position="312"/>
    </location>
</feature>
<feature type="compositionally biased region" description="Low complexity" evidence="8">
    <location>
        <begin position="532"/>
        <end position="553"/>
    </location>
</feature>
<evidence type="ECO:0000256" key="2">
    <source>
        <dbReference type="ARBA" id="ARBA00022527"/>
    </source>
</evidence>
<dbReference type="GO" id="GO:0004709">
    <property type="term" value="F:MAP kinase kinase kinase activity"/>
    <property type="evidence" value="ECO:0007669"/>
    <property type="project" value="UniProtKB-EC"/>
</dbReference>
<reference evidence="10" key="1">
    <citation type="submission" date="2023-02" db="EMBL/GenBank/DDBJ databases">
        <title>Mating type loci evolution in Malassezia.</title>
        <authorList>
            <person name="Coelho M.A."/>
        </authorList>
    </citation>
    <scope>NUCLEOTIDE SEQUENCE</scope>
    <source>
        <strain evidence="10">CBS 14136</strain>
    </source>
</reference>
<dbReference type="EC" id="2.7.11.25" evidence="10"/>
<dbReference type="PROSITE" id="PS00108">
    <property type="entry name" value="PROTEIN_KINASE_ST"/>
    <property type="match status" value="1"/>
</dbReference>
<dbReference type="Proteomes" id="UP001214628">
    <property type="component" value="Chromosome 7"/>
</dbReference>
<organism evidence="10 11">
    <name type="scientific">Malassezia psittaci</name>
    <dbReference type="NCBI Taxonomy" id="1821823"/>
    <lineage>
        <taxon>Eukaryota</taxon>
        <taxon>Fungi</taxon>
        <taxon>Dikarya</taxon>
        <taxon>Basidiomycota</taxon>
        <taxon>Ustilaginomycotina</taxon>
        <taxon>Malasseziomycetes</taxon>
        <taxon>Malasseziales</taxon>
        <taxon>Malasseziaceae</taxon>
        <taxon>Malassezia</taxon>
    </lineage>
</organism>
<dbReference type="PROSITE" id="PS50011">
    <property type="entry name" value="PROTEIN_KINASE_DOM"/>
    <property type="match status" value="1"/>
</dbReference>
<dbReference type="InterPro" id="IPR000719">
    <property type="entry name" value="Prot_kinase_dom"/>
</dbReference>
<gene>
    <name evidence="10" type="primary">SSK2</name>
    <name evidence="10" type="ORF">MPSI1_003762</name>
</gene>